<dbReference type="GO" id="GO:0009003">
    <property type="term" value="F:signal peptidase activity"/>
    <property type="evidence" value="ECO:0007669"/>
    <property type="project" value="UniProtKB-EC"/>
</dbReference>
<dbReference type="InterPro" id="IPR019533">
    <property type="entry name" value="Peptidase_S26"/>
</dbReference>
<feature type="domain" description="Peptidase S26" evidence="9">
    <location>
        <begin position="46"/>
        <end position="250"/>
    </location>
</feature>
<keyword evidence="11" id="KW-1185">Reference proteome</keyword>
<evidence type="ECO:0000256" key="3">
    <source>
        <dbReference type="ARBA" id="ARBA00013208"/>
    </source>
</evidence>
<dbReference type="Proteomes" id="UP001597110">
    <property type="component" value="Unassembled WGS sequence"/>
</dbReference>
<dbReference type="PROSITE" id="PS00761">
    <property type="entry name" value="SPASE_I_3"/>
    <property type="match status" value="1"/>
</dbReference>
<evidence type="ECO:0000256" key="7">
    <source>
        <dbReference type="RuleBase" id="RU003993"/>
    </source>
</evidence>
<reference evidence="11" key="1">
    <citation type="journal article" date="2019" name="Int. J. Syst. Evol. Microbiol.">
        <title>The Global Catalogue of Microorganisms (GCM) 10K type strain sequencing project: providing services to taxonomists for standard genome sequencing and annotation.</title>
        <authorList>
            <consortium name="The Broad Institute Genomics Platform"/>
            <consortium name="The Broad Institute Genome Sequencing Center for Infectious Disease"/>
            <person name="Wu L."/>
            <person name="Ma J."/>
        </authorList>
    </citation>
    <scope>NUCLEOTIDE SEQUENCE [LARGE SCALE GENOMIC DNA]</scope>
    <source>
        <strain evidence="11">CCUG 55585</strain>
    </source>
</reference>
<organism evidence="10 11">
    <name type="scientific">Lysobacter brunescens</name>
    <dbReference type="NCBI Taxonomy" id="262323"/>
    <lineage>
        <taxon>Bacteria</taxon>
        <taxon>Pseudomonadati</taxon>
        <taxon>Pseudomonadota</taxon>
        <taxon>Gammaproteobacteria</taxon>
        <taxon>Lysobacterales</taxon>
        <taxon>Lysobacteraceae</taxon>
        <taxon>Lysobacter</taxon>
    </lineage>
</organism>
<dbReference type="InterPro" id="IPR019757">
    <property type="entry name" value="Pept_S26A_signal_pept_1_Lys-AS"/>
</dbReference>
<dbReference type="PANTHER" id="PTHR43390">
    <property type="entry name" value="SIGNAL PEPTIDASE I"/>
    <property type="match status" value="1"/>
</dbReference>
<comment type="caution">
    <text evidence="10">The sequence shown here is derived from an EMBL/GenBank/DDBJ whole genome shotgun (WGS) entry which is preliminary data.</text>
</comment>
<dbReference type="Pfam" id="PF10502">
    <property type="entry name" value="Peptidase_S26"/>
    <property type="match status" value="1"/>
</dbReference>
<comment type="subcellular location">
    <subcellularLocation>
        <location evidence="8">Membrane</location>
        <topology evidence="8">Multi-pass membrane protein</topology>
    </subcellularLocation>
</comment>
<keyword evidence="7" id="KW-0472">Membrane</keyword>
<evidence type="ECO:0000256" key="1">
    <source>
        <dbReference type="ARBA" id="ARBA00000677"/>
    </source>
</evidence>
<feature type="transmembrane region" description="Helical" evidence="7">
    <location>
        <begin position="6"/>
        <end position="27"/>
    </location>
</feature>
<evidence type="ECO:0000313" key="11">
    <source>
        <dbReference type="Proteomes" id="UP001597110"/>
    </source>
</evidence>
<proteinExistence type="inferred from homology"/>
<keyword evidence="6 7" id="KW-0378">Hydrolase</keyword>
<dbReference type="Gene3D" id="2.10.109.10">
    <property type="entry name" value="Umud Fragment, subunit A"/>
    <property type="match status" value="1"/>
</dbReference>
<dbReference type="RefSeq" id="WP_386824168.1">
    <property type="nucleotide sequence ID" value="NZ_JBHTIF010000002.1"/>
</dbReference>
<dbReference type="EC" id="3.4.21.89" evidence="3 7"/>
<name>A0ABW2YF45_9GAMM</name>
<comment type="similarity">
    <text evidence="2 8">Belongs to the peptidase S26 family.</text>
</comment>
<dbReference type="PROSITE" id="PS00760">
    <property type="entry name" value="SPASE_I_2"/>
    <property type="match status" value="1"/>
</dbReference>
<comment type="caution">
    <text evidence="8">Lacks conserved residue(s) required for the propagation of feature annotation.</text>
</comment>
<evidence type="ECO:0000313" key="10">
    <source>
        <dbReference type="EMBL" id="MFD0726342.1"/>
    </source>
</evidence>
<dbReference type="NCBIfam" id="TIGR02227">
    <property type="entry name" value="sigpep_I_bact"/>
    <property type="match status" value="1"/>
</dbReference>
<dbReference type="PANTHER" id="PTHR43390:SF1">
    <property type="entry name" value="CHLOROPLAST PROCESSING PEPTIDASE"/>
    <property type="match status" value="1"/>
</dbReference>
<evidence type="ECO:0000256" key="5">
    <source>
        <dbReference type="ARBA" id="ARBA00022670"/>
    </source>
</evidence>
<dbReference type="InterPro" id="IPR000223">
    <property type="entry name" value="Pept_S26A_signal_pept_1"/>
</dbReference>
<dbReference type="InterPro" id="IPR036286">
    <property type="entry name" value="LexA/Signal_pep-like_sf"/>
</dbReference>
<comment type="catalytic activity">
    <reaction evidence="1 7">
        <text>Cleavage of hydrophobic, N-terminal signal or leader sequences from secreted and periplasmic proteins.</text>
        <dbReference type="EC" id="3.4.21.89"/>
    </reaction>
</comment>
<dbReference type="PROSITE" id="PS00501">
    <property type="entry name" value="SPASE_I_1"/>
    <property type="match status" value="1"/>
</dbReference>
<gene>
    <name evidence="10" type="primary">lepB</name>
    <name evidence="10" type="ORF">ACFQ0E_12140</name>
</gene>
<keyword evidence="7" id="KW-1133">Transmembrane helix</keyword>
<protein>
    <recommendedName>
        <fullName evidence="4 7">Signal peptidase I</fullName>
        <ecNumber evidence="3 7">3.4.21.89</ecNumber>
    </recommendedName>
</protein>
<evidence type="ECO:0000256" key="4">
    <source>
        <dbReference type="ARBA" id="ARBA00019232"/>
    </source>
</evidence>
<dbReference type="InterPro" id="IPR019758">
    <property type="entry name" value="Pept_S26A_signal_pept_1_CS"/>
</dbReference>
<evidence type="ECO:0000256" key="2">
    <source>
        <dbReference type="ARBA" id="ARBA00009370"/>
    </source>
</evidence>
<evidence type="ECO:0000256" key="8">
    <source>
        <dbReference type="RuleBase" id="RU362042"/>
    </source>
</evidence>
<evidence type="ECO:0000259" key="9">
    <source>
        <dbReference type="Pfam" id="PF10502"/>
    </source>
</evidence>
<dbReference type="CDD" id="cd06530">
    <property type="entry name" value="S26_SPase_I"/>
    <property type="match status" value="1"/>
</dbReference>
<dbReference type="PRINTS" id="PR00727">
    <property type="entry name" value="LEADERPTASE"/>
</dbReference>
<evidence type="ECO:0000256" key="6">
    <source>
        <dbReference type="ARBA" id="ARBA00022801"/>
    </source>
</evidence>
<accession>A0ABW2YF45</accession>
<keyword evidence="5 7" id="KW-0645">Protease</keyword>
<dbReference type="EMBL" id="JBHTIF010000002">
    <property type="protein sequence ID" value="MFD0726342.1"/>
    <property type="molecule type" value="Genomic_DNA"/>
</dbReference>
<sequence length="272" mass="30478">MVWFEILLVTLTLLSGVIWLLDKLIFAKRRARADGLLDEASEPVVVDYARAFFPVLAVVLMLRSFVAEPFRIPSSSMMPTLLIGDFILVNKYAYGLRLPVTNRKVIEVGQPERGDVVVFRYPGRGPSDPNTGLDYIKRVIGLPGDTVSYRDNQLSINGKTLEYTPVGEYVGKGPGVEMTGATELREKLPGREHAVLEITHLPVVDQGEGEWVVPPGHYLVIGDNRDRSEDGRFWGMLPEDRLRGKAFLVWLNCSGWFCRNSFDTSRIGNDIP</sequence>
<dbReference type="SUPFAM" id="SSF51306">
    <property type="entry name" value="LexA/Signal peptidase"/>
    <property type="match status" value="1"/>
</dbReference>
<keyword evidence="7" id="KW-0812">Transmembrane</keyword>
<dbReference type="InterPro" id="IPR019756">
    <property type="entry name" value="Pept_S26A_signal_pept_1_Ser-AS"/>
</dbReference>